<dbReference type="KEGG" id="tah:SU86_000880"/>
<accession>A0A3G1B5I5</accession>
<organism evidence="2 3">
    <name type="scientific">Candidatus Nitrosotenuis cloacae</name>
    <dbReference type="NCBI Taxonomy" id="1603555"/>
    <lineage>
        <taxon>Archaea</taxon>
        <taxon>Nitrososphaerota</taxon>
        <taxon>Candidatus Nitrosotenuis</taxon>
    </lineage>
</organism>
<protein>
    <submittedName>
        <fullName evidence="2">Uncharacterized protein</fullName>
    </submittedName>
</protein>
<dbReference type="AlphaFoldDB" id="A0A3G1B5I5"/>
<evidence type="ECO:0000313" key="2">
    <source>
        <dbReference type="EMBL" id="AJZ75177.1"/>
    </source>
</evidence>
<dbReference type="Proteomes" id="UP000266745">
    <property type="component" value="Chromosome"/>
</dbReference>
<keyword evidence="3" id="KW-1185">Reference proteome</keyword>
<dbReference type="EMBL" id="CP011097">
    <property type="protein sequence ID" value="AJZ75177.1"/>
    <property type="molecule type" value="Genomic_DNA"/>
</dbReference>
<sequence length="86" mass="10088">MDAHYTKTTRPDPSSEGKTYSDHTLLKNTIHCCDQFKEFCKKFPSWSYELGRFTIIDSITYDSNTQTQINYCPFCGQKIKYKQVKS</sequence>
<feature type="region of interest" description="Disordered" evidence="1">
    <location>
        <begin position="1"/>
        <end position="20"/>
    </location>
</feature>
<proteinExistence type="predicted"/>
<evidence type="ECO:0000313" key="3">
    <source>
        <dbReference type="Proteomes" id="UP000266745"/>
    </source>
</evidence>
<evidence type="ECO:0000256" key="1">
    <source>
        <dbReference type="SAM" id="MobiDB-lite"/>
    </source>
</evidence>
<reference evidence="2 3" key="1">
    <citation type="journal article" date="2016" name="Sci. Rep.">
        <title>A novel ammonia-oxidizing archaeon from wastewater treatment plant: Its enrichment, physiological and genomic characteristics.</title>
        <authorList>
            <person name="Li Y."/>
            <person name="Ding K."/>
            <person name="Wen X."/>
            <person name="Zhang B."/>
            <person name="Shen B."/>
            <person name="Yang Y."/>
        </authorList>
    </citation>
    <scope>NUCLEOTIDE SEQUENCE [LARGE SCALE GENOMIC DNA]</scope>
    <source>
        <strain evidence="2 3">SAT1</strain>
    </source>
</reference>
<gene>
    <name evidence="2" type="ORF">SU86_000880</name>
</gene>
<dbReference type="OrthoDB" id="9at2157"/>
<name>A0A3G1B5I5_9ARCH</name>